<dbReference type="EMBL" id="JAODUP010000078">
    <property type="protein sequence ID" value="KAK2163522.1"/>
    <property type="molecule type" value="Genomic_DNA"/>
</dbReference>
<feature type="region of interest" description="Disordered" evidence="1">
    <location>
        <begin position="326"/>
        <end position="367"/>
    </location>
</feature>
<dbReference type="AlphaFoldDB" id="A0AAD9NAW2"/>
<dbReference type="Gene3D" id="3.30.460.90">
    <property type="match status" value="1"/>
</dbReference>
<proteinExistence type="predicted"/>
<evidence type="ECO:0000256" key="1">
    <source>
        <dbReference type="SAM" id="MobiDB-lite"/>
    </source>
</evidence>
<evidence type="ECO:0000313" key="3">
    <source>
        <dbReference type="Proteomes" id="UP001208570"/>
    </source>
</evidence>
<reference evidence="2" key="1">
    <citation type="journal article" date="2023" name="Mol. Biol. Evol.">
        <title>Third-Generation Sequencing Reveals the Adaptive Role of the Epigenome in Three Deep-Sea Polychaetes.</title>
        <authorList>
            <person name="Perez M."/>
            <person name="Aroh O."/>
            <person name="Sun Y."/>
            <person name="Lan Y."/>
            <person name="Juniper S.K."/>
            <person name="Young C.R."/>
            <person name="Angers B."/>
            <person name="Qian P.Y."/>
        </authorList>
    </citation>
    <scope>NUCLEOTIDE SEQUENCE</scope>
    <source>
        <strain evidence="2">P08H-3</strain>
    </source>
</reference>
<organism evidence="2 3">
    <name type="scientific">Paralvinella palmiformis</name>
    <dbReference type="NCBI Taxonomy" id="53620"/>
    <lineage>
        <taxon>Eukaryota</taxon>
        <taxon>Metazoa</taxon>
        <taxon>Spiralia</taxon>
        <taxon>Lophotrochozoa</taxon>
        <taxon>Annelida</taxon>
        <taxon>Polychaeta</taxon>
        <taxon>Sedentaria</taxon>
        <taxon>Canalipalpata</taxon>
        <taxon>Terebellida</taxon>
        <taxon>Terebelliformia</taxon>
        <taxon>Alvinellidae</taxon>
        <taxon>Paralvinella</taxon>
    </lineage>
</organism>
<comment type="caution">
    <text evidence="2">The sequence shown here is derived from an EMBL/GenBank/DDBJ whole genome shotgun (WGS) entry which is preliminary data.</text>
</comment>
<dbReference type="Proteomes" id="UP001208570">
    <property type="component" value="Unassembled WGS sequence"/>
</dbReference>
<evidence type="ECO:0000313" key="2">
    <source>
        <dbReference type="EMBL" id="KAK2163522.1"/>
    </source>
</evidence>
<name>A0AAD9NAW2_9ANNE</name>
<accession>A0AAD9NAW2</accession>
<feature type="compositionally biased region" description="Basic and acidic residues" evidence="1">
    <location>
        <begin position="336"/>
        <end position="367"/>
    </location>
</feature>
<sequence>MRRSERRNNLQICARRDSNTGGSDLWSNTLSLDHGGALYGIITMYTSKKILDVVKLVTDKMGCQYPMLSCYLIRAGSCSDGTKIDSDLHHYCDDDDDDDGTLDVERFRDDFKDALFQVIQESCREMEVNFGGFFRPNFSYFIKNGPALTVKLEDISVDFTVAFRVPSHVMYEILHRKCRPDILRYVKRNLRHYLSLGLVVLSGYGQLQLSTSLLERNLIRHNPVIRQTLIVMKYYKDHLFNIFSPSFIYYYKHVIDTVRDDICRLIDENGDLWGKYNEYWMDVGFDGMEKVEAQSKSLVDKLRGAEMECGPSKMVDAYADVRQHQRTNMDKSTVQAEKEEKNIECGRDTWKRETQSNTRDIRNSETK</sequence>
<protein>
    <submittedName>
        <fullName evidence="2">Uncharacterized protein</fullName>
    </submittedName>
</protein>
<keyword evidence="3" id="KW-1185">Reference proteome</keyword>
<gene>
    <name evidence="2" type="ORF">LSH36_78g01024</name>
</gene>